<proteinExistence type="predicted"/>
<dbReference type="AlphaFoldDB" id="A0LK41"/>
<dbReference type="eggNOG" id="COG2329">
    <property type="taxonomic scope" value="Bacteria"/>
</dbReference>
<dbReference type="SUPFAM" id="SSF54909">
    <property type="entry name" value="Dimeric alpha+beta barrel"/>
    <property type="match status" value="1"/>
</dbReference>
<dbReference type="OrthoDB" id="5405645at2"/>
<dbReference type="KEGG" id="sfu:Sfum_2110"/>
<dbReference type="STRING" id="335543.Sfum_2110"/>
<dbReference type="Gene3D" id="3.30.70.100">
    <property type="match status" value="1"/>
</dbReference>
<keyword evidence="2" id="KW-0560">Oxidoreductase</keyword>
<protein>
    <submittedName>
        <fullName evidence="2">Antibiotic biosynthesis monooxygenase</fullName>
    </submittedName>
</protein>
<dbReference type="InParanoid" id="A0LK41"/>
<dbReference type="InterPro" id="IPR007138">
    <property type="entry name" value="ABM_dom"/>
</dbReference>
<keyword evidence="2" id="KW-0503">Monooxygenase</keyword>
<accession>A0LK41</accession>
<dbReference type="Proteomes" id="UP000001784">
    <property type="component" value="Chromosome"/>
</dbReference>
<dbReference type="InterPro" id="IPR011008">
    <property type="entry name" value="Dimeric_a/b-barrel"/>
</dbReference>
<organism evidence="2 3">
    <name type="scientific">Syntrophobacter fumaroxidans (strain DSM 10017 / MPOB)</name>
    <dbReference type="NCBI Taxonomy" id="335543"/>
    <lineage>
        <taxon>Bacteria</taxon>
        <taxon>Pseudomonadati</taxon>
        <taxon>Thermodesulfobacteriota</taxon>
        <taxon>Syntrophobacteria</taxon>
        <taxon>Syntrophobacterales</taxon>
        <taxon>Syntrophobacteraceae</taxon>
        <taxon>Syntrophobacter</taxon>
    </lineage>
</organism>
<name>A0LK41_SYNFM</name>
<evidence type="ECO:0000313" key="3">
    <source>
        <dbReference type="Proteomes" id="UP000001784"/>
    </source>
</evidence>
<dbReference type="PROSITE" id="PS51725">
    <property type="entry name" value="ABM"/>
    <property type="match status" value="1"/>
</dbReference>
<sequence>MAIRVLIEREIEAGQEGKLHHVMMQLRAKAMQNKGYISGETLRALNNPNKYLAISNWNSVEDWRSWENSPERKKIQEEMKSIVLGKESVTVYVHL</sequence>
<reference evidence="2 3" key="1">
    <citation type="submission" date="2006-10" db="EMBL/GenBank/DDBJ databases">
        <title>Complete sequence of Syntrophobacter fumaroxidans MPOB.</title>
        <authorList>
            <consortium name="US DOE Joint Genome Institute"/>
            <person name="Copeland A."/>
            <person name="Lucas S."/>
            <person name="Lapidus A."/>
            <person name="Barry K."/>
            <person name="Detter J.C."/>
            <person name="Glavina del Rio T."/>
            <person name="Hammon N."/>
            <person name="Israni S."/>
            <person name="Pitluck S."/>
            <person name="Goltsman E.G."/>
            <person name="Martinez M."/>
            <person name="Schmutz J."/>
            <person name="Larimer F."/>
            <person name="Land M."/>
            <person name="Hauser L."/>
            <person name="Kyrpides N."/>
            <person name="Kim E."/>
            <person name="Boone D.R."/>
            <person name="Brockman F."/>
            <person name="Culley D."/>
            <person name="Ferry J."/>
            <person name="Gunsalus R."/>
            <person name="McInerney M.J."/>
            <person name="Morrison M."/>
            <person name="Plugge C."/>
            <person name="Rohlin L."/>
            <person name="Scholten J."/>
            <person name="Sieber J."/>
            <person name="Stams A.J.M."/>
            <person name="Worm P."/>
            <person name="Henstra A.M."/>
            <person name="Richardson P."/>
        </authorList>
    </citation>
    <scope>NUCLEOTIDE SEQUENCE [LARGE SCALE GENOMIC DNA]</scope>
    <source>
        <strain evidence="3">DSM 10017 / MPOB</strain>
    </source>
</reference>
<keyword evidence="3" id="KW-1185">Reference proteome</keyword>
<dbReference type="Pfam" id="PF03992">
    <property type="entry name" value="ABM"/>
    <property type="match status" value="1"/>
</dbReference>
<gene>
    <name evidence="2" type="ordered locus">Sfum_2110</name>
</gene>
<dbReference type="EMBL" id="CP000478">
    <property type="protein sequence ID" value="ABK17793.1"/>
    <property type="molecule type" value="Genomic_DNA"/>
</dbReference>
<dbReference type="RefSeq" id="WP_011698962.1">
    <property type="nucleotide sequence ID" value="NC_008554.1"/>
</dbReference>
<dbReference type="GO" id="GO:0004497">
    <property type="term" value="F:monooxygenase activity"/>
    <property type="evidence" value="ECO:0007669"/>
    <property type="project" value="UniProtKB-KW"/>
</dbReference>
<feature type="domain" description="ABM" evidence="1">
    <location>
        <begin position="3"/>
        <end position="91"/>
    </location>
</feature>
<dbReference type="HOGENOM" id="CLU_154916_2_0_7"/>
<evidence type="ECO:0000313" key="2">
    <source>
        <dbReference type="EMBL" id="ABK17793.1"/>
    </source>
</evidence>
<evidence type="ECO:0000259" key="1">
    <source>
        <dbReference type="PROSITE" id="PS51725"/>
    </source>
</evidence>